<evidence type="ECO:0000256" key="2">
    <source>
        <dbReference type="SAM" id="SignalP"/>
    </source>
</evidence>
<dbReference type="SUPFAM" id="SSF55298">
    <property type="entry name" value="YjgF-like"/>
    <property type="match status" value="1"/>
</dbReference>
<proteinExistence type="inferred from homology"/>
<organism evidence="3 4">
    <name type="scientific">Ignatzschineria rhizosphaerae</name>
    <dbReference type="NCBI Taxonomy" id="2923279"/>
    <lineage>
        <taxon>Bacteria</taxon>
        <taxon>Pseudomonadati</taxon>
        <taxon>Pseudomonadota</taxon>
        <taxon>Gammaproteobacteria</taxon>
        <taxon>Cardiobacteriales</taxon>
        <taxon>Ignatzschineriaceae</taxon>
        <taxon>Ignatzschineria</taxon>
    </lineage>
</organism>
<dbReference type="GO" id="GO:0016787">
    <property type="term" value="F:hydrolase activity"/>
    <property type="evidence" value="ECO:0007669"/>
    <property type="project" value="UniProtKB-KW"/>
</dbReference>
<dbReference type="Proteomes" id="UP000829542">
    <property type="component" value="Chromosome"/>
</dbReference>
<evidence type="ECO:0000313" key="3">
    <source>
        <dbReference type="EMBL" id="UNM96333.1"/>
    </source>
</evidence>
<comment type="similarity">
    <text evidence="1">Belongs to the RutC family.</text>
</comment>
<accession>A0ABY3X8K0</accession>
<evidence type="ECO:0000313" key="4">
    <source>
        <dbReference type="Proteomes" id="UP000829542"/>
    </source>
</evidence>
<keyword evidence="3" id="KW-0378">Hydrolase</keyword>
<protein>
    <submittedName>
        <fullName evidence="3">Rid family hydrolase</fullName>
    </submittedName>
</protein>
<dbReference type="PANTHER" id="PTHR11803:SF59">
    <property type="entry name" value="ENDORIBONUCLEASE"/>
    <property type="match status" value="1"/>
</dbReference>
<sequence length="157" mass="16635">MKKLTAILLAAGISMSGAMAAEIERTPAGNGFPISTVVSVPSDAKTVYLSGVVPPALEDGTFAKTTEEQTVGILNTIKATLESQGLTMADVVKMQVYLVADPELGKMDFAGFMKGYTQFYGEAEGAEKIVPARSAFEVKGLAFPEWLIEIEVIAAKK</sequence>
<dbReference type="PANTHER" id="PTHR11803">
    <property type="entry name" value="2-IMINOBUTANOATE/2-IMINOPROPANOATE DEAMINASE RIDA"/>
    <property type="match status" value="1"/>
</dbReference>
<reference evidence="3 4" key="1">
    <citation type="submission" date="2022-03" db="EMBL/GenBank/DDBJ databases">
        <title>Ignatzschineria rhizosphaerae HR5S32.</title>
        <authorList>
            <person name="Sun J.Q."/>
            <person name="Feng J.Y."/>
        </authorList>
    </citation>
    <scope>NUCLEOTIDE SEQUENCE [LARGE SCALE GENOMIC DNA]</scope>
    <source>
        <strain evidence="3 4">HR5S32</strain>
    </source>
</reference>
<feature type="chain" id="PRO_5047193520" evidence="2">
    <location>
        <begin position="21"/>
        <end position="157"/>
    </location>
</feature>
<feature type="signal peptide" evidence="2">
    <location>
        <begin position="1"/>
        <end position="20"/>
    </location>
</feature>
<dbReference type="EMBL" id="CP093379">
    <property type="protein sequence ID" value="UNM96333.1"/>
    <property type="molecule type" value="Genomic_DNA"/>
</dbReference>
<dbReference type="Gene3D" id="3.30.1330.40">
    <property type="entry name" value="RutC-like"/>
    <property type="match status" value="1"/>
</dbReference>
<name>A0ABY3X8K0_9GAMM</name>
<keyword evidence="2" id="KW-0732">Signal</keyword>
<evidence type="ECO:0000256" key="1">
    <source>
        <dbReference type="ARBA" id="ARBA00010552"/>
    </source>
</evidence>
<keyword evidence="4" id="KW-1185">Reference proteome</keyword>
<dbReference type="PROSITE" id="PS01094">
    <property type="entry name" value="UPF0076"/>
    <property type="match status" value="1"/>
</dbReference>
<gene>
    <name evidence="3" type="ORF">MMG00_00130</name>
</gene>
<dbReference type="RefSeq" id="WP_242149712.1">
    <property type="nucleotide sequence ID" value="NZ_CP093379.1"/>
</dbReference>
<dbReference type="Pfam" id="PF01042">
    <property type="entry name" value="Ribonuc_L-PSP"/>
    <property type="match status" value="1"/>
</dbReference>
<dbReference type="InterPro" id="IPR006175">
    <property type="entry name" value="YjgF/YER057c/UK114"/>
</dbReference>
<dbReference type="InterPro" id="IPR019897">
    <property type="entry name" value="RidA_CS"/>
</dbReference>
<dbReference type="InterPro" id="IPR035959">
    <property type="entry name" value="RutC-like_sf"/>
</dbReference>